<dbReference type="Proteomes" id="UP000198802">
    <property type="component" value="Unassembled WGS sequence"/>
</dbReference>
<dbReference type="InterPro" id="IPR022770">
    <property type="entry name" value="IucA/IucC-like_C"/>
</dbReference>
<keyword evidence="4" id="KW-1185">Reference proteome</keyword>
<reference evidence="4" key="1">
    <citation type="submission" date="2015-11" db="EMBL/GenBank/DDBJ databases">
        <authorList>
            <person name="Varghese N."/>
        </authorList>
    </citation>
    <scope>NUCLEOTIDE SEQUENCE [LARGE SCALE GENOMIC DNA]</scope>
    <source>
        <strain evidence="4">DSM 45899</strain>
    </source>
</reference>
<sequence>MGDAELTVELKLGLPNTMSHAPPRHPQHLPTGTSDLPVDLAVRATSLTGLETTLRTVRAALDHRRAIAGPPPSPNGWIRADQLLDPATLDEALAVVRDHNQATAEVAVSYFTAWYAATIVGPAIAMFVLARRVPDLAPAGISVHCHEGGWFDSTAFHRPRLALLRSDPALADHLDLLDAKVSVDLGGTDPIEVTMVAADVDALRAQLVGQIIGHLEPMINSLRSRARLGHAALWGAVASQCGRAFLLTERVSGDPHIGRLEADAFFADAAPTLRARPTWQQFVHHGRTYTGMRRGSCCLAHRLTEEFCTACPFVATDEREHRLREWIDAQGPGGLAV</sequence>
<evidence type="ECO:0000256" key="1">
    <source>
        <dbReference type="SAM" id="MobiDB-lite"/>
    </source>
</evidence>
<dbReference type="EMBL" id="FAOZ01000014">
    <property type="protein sequence ID" value="CUU57747.1"/>
    <property type="molecule type" value="Genomic_DNA"/>
</dbReference>
<protein>
    <submittedName>
        <fullName evidence="3">Ferric iron reductase FhuF-like transporter</fullName>
    </submittedName>
</protein>
<feature type="domain" description="Aerobactin siderophore biosynthesis IucA/IucC-like C-terminal" evidence="2">
    <location>
        <begin position="110"/>
        <end position="274"/>
    </location>
</feature>
<organism evidence="3 4">
    <name type="scientific">Parafrankia irregularis</name>
    <dbReference type="NCBI Taxonomy" id="795642"/>
    <lineage>
        <taxon>Bacteria</taxon>
        <taxon>Bacillati</taxon>
        <taxon>Actinomycetota</taxon>
        <taxon>Actinomycetes</taxon>
        <taxon>Frankiales</taxon>
        <taxon>Frankiaceae</taxon>
        <taxon>Parafrankia</taxon>
    </lineage>
</organism>
<evidence type="ECO:0000313" key="4">
    <source>
        <dbReference type="Proteomes" id="UP000198802"/>
    </source>
</evidence>
<evidence type="ECO:0000259" key="2">
    <source>
        <dbReference type="Pfam" id="PF06276"/>
    </source>
</evidence>
<name>A0A0S4QQL7_9ACTN</name>
<dbReference type="GO" id="GO:0003824">
    <property type="term" value="F:catalytic activity"/>
    <property type="evidence" value="ECO:0007669"/>
    <property type="project" value="UniProtKB-ARBA"/>
</dbReference>
<evidence type="ECO:0000313" key="3">
    <source>
        <dbReference type="EMBL" id="CUU57747.1"/>
    </source>
</evidence>
<proteinExistence type="predicted"/>
<gene>
    <name evidence="3" type="ORF">Ga0074812_11494</name>
</gene>
<dbReference type="AlphaFoldDB" id="A0A0S4QQL7"/>
<feature type="region of interest" description="Disordered" evidence="1">
    <location>
        <begin position="15"/>
        <end position="35"/>
    </location>
</feature>
<accession>A0A0S4QQL7</accession>
<dbReference type="Pfam" id="PF06276">
    <property type="entry name" value="FhuF"/>
    <property type="match status" value="1"/>
</dbReference>